<dbReference type="PANTHER" id="PTHR34223:SF99">
    <property type="entry name" value="OS04G0440200 PROTEIN"/>
    <property type="match status" value="1"/>
</dbReference>
<dbReference type="SMART" id="SM00256">
    <property type="entry name" value="FBOX"/>
    <property type="match status" value="1"/>
</dbReference>
<dbReference type="InterPro" id="IPR053197">
    <property type="entry name" value="F-box_SCFL_complex_component"/>
</dbReference>
<evidence type="ECO:0000313" key="2">
    <source>
        <dbReference type="EMBL" id="CAH66848.1"/>
    </source>
</evidence>
<dbReference type="PROSITE" id="PS50181">
    <property type="entry name" value="FBOX"/>
    <property type="match status" value="1"/>
</dbReference>
<accession>Q01K73</accession>
<sequence>MEIEGSRKRKRTPAAAAAAEDRLSELPDCLLHDILSHLKARQVVQTCVLSRRWRHLWRSVPRLDVDCKDFWSPPPASTQQQQQHAALLAAEFARFEDFADNLLLRRSAAAPLDALRLRVDERCQRTTYGRWVRRAMVMHAPAALEVVRHYGGGGAAAPLFAALPLSLPSGCHRRLTRLCLDGVTLPAGFDAMLASGSGLPVLEDLELRAAHYPFARIASATLKKLAVERCGGGGAGYLTSDDGGVVVISAPRLSSLRLGIYLEPNWPAFAVEGPTPSLVEASIQVFHATAIDAHAPEPQITQRMSLLKSLCNLLAGISHVSSLELSGLHGLVMPLQGEGNDPYNQAPAGQHYHNPDKNLAQYYQALPPIFQYQQPVQYYDIPPLHPLFPPYNYQHPNWAAQHRQPMPLLQTMLDDNHGGLPVFSNLTTMVLRECNIHVNDSMKMLWRFLQNTPALEKLTLQNCKFSNGADVRKHGPKLKISSSLKFVDIIYKDVNHHDGEEDEYEDEDEDKDEHPEEVNKVLFIMSRKLKDVTVKVKKVDGYQ</sequence>
<dbReference type="Gene3D" id="1.20.1280.50">
    <property type="match status" value="1"/>
</dbReference>
<dbReference type="InterPro" id="IPR036047">
    <property type="entry name" value="F-box-like_dom_sf"/>
</dbReference>
<dbReference type="AlphaFoldDB" id="Q01K73"/>
<proteinExistence type="predicted"/>
<evidence type="ECO:0000259" key="1">
    <source>
        <dbReference type="PROSITE" id="PS50181"/>
    </source>
</evidence>
<dbReference type="CDD" id="cd22160">
    <property type="entry name" value="F-box_AtFBL13-like"/>
    <property type="match status" value="1"/>
</dbReference>
<dbReference type="PANTHER" id="PTHR34223">
    <property type="entry name" value="OS11G0201299 PROTEIN"/>
    <property type="match status" value="1"/>
</dbReference>
<dbReference type="Pfam" id="PF00646">
    <property type="entry name" value="F-box"/>
    <property type="match status" value="1"/>
</dbReference>
<dbReference type="InterPro" id="IPR001810">
    <property type="entry name" value="F-box_dom"/>
</dbReference>
<name>Q01K73_ORYSA</name>
<dbReference type="SUPFAM" id="SSF52047">
    <property type="entry name" value="RNI-like"/>
    <property type="match status" value="1"/>
</dbReference>
<gene>
    <name evidence="2" type="primary">H0525C06.11</name>
</gene>
<protein>
    <submittedName>
        <fullName evidence="2">H0525C06.11 protein</fullName>
    </submittedName>
</protein>
<reference evidence="2" key="2">
    <citation type="submission" date="2004-10" db="EMBL/GenBank/DDBJ databases">
        <title>Chromosome-wide comparison between domesticated rice subspecies indica and japonica.</title>
        <authorList>
            <person name="Han B."/>
        </authorList>
    </citation>
    <scope>NUCLEOTIDE SEQUENCE</scope>
</reference>
<dbReference type="InterPro" id="IPR053781">
    <property type="entry name" value="F-box_AtFBL13-like"/>
</dbReference>
<organism evidence="2">
    <name type="scientific">Oryza sativa</name>
    <name type="common">Rice</name>
    <dbReference type="NCBI Taxonomy" id="4530"/>
    <lineage>
        <taxon>Eukaryota</taxon>
        <taxon>Viridiplantae</taxon>
        <taxon>Streptophyta</taxon>
        <taxon>Embryophyta</taxon>
        <taxon>Tracheophyta</taxon>
        <taxon>Spermatophyta</taxon>
        <taxon>Magnoliopsida</taxon>
        <taxon>Liliopsida</taxon>
        <taxon>Poales</taxon>
        <taxon>Poaceae</taxon>
        <taxon>BOP clade</taxon>
        <taxon>Oryzoideae</taxon>
        <taxon>Oryzeae</taxon>
        <taxon>Oryzinae</taxon>
        <taxon>Oryza</taxon>
    </lineage>
</organism>
<dbReference type="EMBL" id="CR855148">
    <property type="protein sequence ID" value="CAH66848.1"/>
    <property type="molecule type" value="Genomic_DNA"/>
</dbReference>
<reference evidence="2" key="1">
    <citation type="journal article" date="2002" name="Nature">
        <title>Sequence and analysis of rice chromosome 4.</title>
        <authorList>
            <person name="Feng Q."/>
            <person name="Zhang Y."/>
            <person name="Hao P."/>
            <person name="Wang S."/>
            <person name="Fu G."/>
            <person name="Huang Y."/>
            <person name="Li Y."/>
            <person name="Zhu J."/>
            <person name="Liu Y."/>
            <person name="Hu X."/>
            <person name="Jia P."/>
            <person name="Zhang Y."/>
            <person name="Zhao Q."/>
            <person name="Ying K."/>
            <person name="Yu S."/>
            <person name="Tang Y."/>
            <person name="Weng Q."/>
            <person name="Zhang L."/>
            <person name="Lu Y."/>
            <person name="Mu J."/>
            <person name="Lu Y."/>
            <person name="Zhang L.S."/>
            <person name="Yu Z."/>
            <person name="Fan D."/>
            <person name="Liu X."/>
            <person name="Lu T."/>
            <person name="Li C."/>
            <person name="Wu Y."/>
            <person name="Sun T."/>
            <person name="Lei H."/>
            <person name="Li T."/>
            <person name="Hu H."/>
            <person name="Guan J."/>
            <person name="Wu M."/>
            <person name="Zhang R."/>
            <person name="Zhou B."/>
            <person name="Chen Z."/>
            <person name="Chen L."/>
            <person name="Jin Z."/>
            <person name="Wang R."/>
            <person name="Yin H."/>
            <person name="Cai Z."/>
            <person name="Ren S."/>
            <person name="Lv G."/>
            <person name="Gu W."/>
            <person name="Zhu G."/>
            <person name="Tu Y."/>
            <person name="Jia J."/>
            <person name="Zhang Y."/>
            <person name="Chen J."/>
            <person name="Kang H."/>
            <person name="Chen X."/>
            <person name="Shao C."/>
            <person name="Sun Y."/>
            <person name="Hu Q."/>
            <person name="Zhang X."/>
            <person name="Zhang W."/>
            <person name="Wang L."/>
            <person name="Ding C."/>
            <person name="Sheng H."/>
            <person name="Gu J."/>
            <person name="Chen S."/>
            <person name="Ni L."/>
            <person name="Zhu F."/>
            <person name="Chen W."/>
            <person name="Lan L."/>
            <person name="Lai Y."/>
            <person name="Cheng Z."/>
            <person name="Gu M."/>
            <person name="Jiang J."/>
            <person name="Li J."/>
            <person name="Hong G."/>
            <person name="Xue Y."/>
            <person name="Han B."/>
        </authorList>
    </citation>
    <scope>NUCLEOTIDE SEQUENCE</scope>
</reference>
<feature type="domain" description="F-box" evidence="1">
    <location>
        <begin position="20"/>
        <end position="74"/>
    </location>
</feature>
<dbReference type="SUPFAM" id="SSF81383">
    <property type="entry name" value="F-box domain"/>
    <property type="match status" value="1"/>
</dbReference>